<keyword evidence="1" id="KW-0812">Transmembrane</keyword>
<protein>
    <recommendedName>
        <fullName evidence="4">DUF4405 domain-containing protein</fullName>
    </recommendedName>
</protein>
<evidence type="ECO:0008006" key="4">
    <source>
        <dbReference type="Google" id="ProtNLM"/>
    </source>
</evidence>
<evidence type="ECO:0000313" key="3">
    <source>
        <dbReference type="Proteomes" id="UP000663570"/>
    </source>
</evidence>
<evidence type="ECO:0000256" key="1">
    <source>
        <dbReference type="SAM" id="Phobius"/>
    </source>
</evidence>
<organism evidence="2 3">
    <name type="scientific">Niveibacterium microcysteis</name>
    <dbReference type="NCBI Taxonomy" id="2811415"/>
    <lineage>
        <taxon>Bacteria</taxon>
        <taxon>Pseudomonadati</taxon>
        <taxon>Pseudomonadota</taxon>
        <taxon>Betaproteobacteria</taxon>
        <taxon>Rhodocyclales</taxon>
        <taxon>Rhodocyclaceae</taxon>
        <taxon>Niveibacterium</taxon>
    </lineage>
</organism>
<evidence type="ECO:0000313" key="2">
    <source>
        <dbReference type="EMBL" id="QSI75645.1"/>
    </source>
</evidence>
<sequence length="152" mass="16445">MQHRRMGAPGLQHHAWRPAIIVVLVTLCASGLPLFAPAASLFADAWLLEWRHASVVCHGVLAGWSLVMLGAISARHAMPMWRVGRLRWAGITLIAAWVALGLSGEFAQYGADGALRDALVSAHGWIGVGLLLPFVWHVVRRHGSKQPVASVQ</sequence>
<reference evidence="2 3" key="1">
    <citation type="submission" date="2021-02" db="EMBL/GenBank/DDBJ databases">
        <title>Niveibacterium changnyeongensis HC41.</title>
        <authorList>
            <person name="Kang M."/>
        </authorList>
    </citation>
    <scope>NUCLEOTIDE SEQUENCE [LARGE SCALE GENOMIC DNA]</scope>
    <source>
        <strain evidence="2 3">HC41</strain>
    </source>
</reference>
<feature type="transmembrane region" description="Helical" evidence="1">
    <location>
        <begin position="53"/>
        <end position="74"/>
    </location>
</feature>
<gene>
    <name evidence="2" type="ORF">JY500_14225</name>
</gene>
<accession>A0ABX7M1L5</accession>
<keyword evidence="1" id="KW-1133">Transmembrane helix</keyword>
<keyword evidence="3" id="KW-1185">Reference proteome</keyword>
<keyword evidence="1" id="KW-0472">Membrane</keyword>
<name>A0ABX7M1L5_9RHOO</name>
<feature type="transmembrane region" description="Helical" evidence="1">
    <location>
        <begin position="86"/>
        <end position="106"/>
    </location>
</feature>
<feature type="transmembrane region" description="Helical" evidence="1">
    <location>
        <begin position="118"/>
        <end position="139"/>
    </location>
</feature>
<dbReference type="Proteomes" id="UP000663570">
    <property type="component" value="Chromosome"/>
</dbReference>
<feature type="transmembrane region" description="Helical" evidence="1">
    <location>
        <begin position="21"/>
        <end position="47"/>
    </location>
</feature>
<dbReference type="EMBL" id="CP071060">
    <property type="protein sequence ID" value="QSI75645.1"/>
    <property type="molecule type" value="Genomic_DNA"/>
</dbReference>
<proteinExistence type="predicted"/>
<dbReference type="RefSeq" id="WP_206253423.1">
    <property type="nucleotide sequence ID" value="NZ_CP071060.1"/>
</dbReference>